<name>A0ABP7EAH2_9ACTN</name>
<dbReference type="Proteomes" id="UP001500051">
    <property type="component" value="Unassembled WGS sequence"/>
</dbReference>
<keyword evidence="5" id="KW-1185">Reference proteome</keyword>
<dbReference type="EMBL" id="BAAAYX010000020">
    <property type="protein sequence ID" value="GAA3716502.1"/>
    <property type="molecule type" value="Genomic_DNA"/>
</dbReference>
<dbReference type="SUPFAM" id="SSF53335">
    <property type="entry name" value="S-adenosyl-L-methionine-dependent methyltransferases"/>
    <property type="match status" value="1"/>
</dbReference>
<dbReference type="Gene3D" id="3.40.50.150">
    <property type="entry name" value="Vaccinia Virus protein VP39"/>
    <property type="match status" value="1"/>
</dbReference>
<dbReference type="InterPro" id="IPR029063">
    <property type="entry name" value="SAM-dependent_MTases_sf"/>
</dbReference>
<evidence type="ECO:0000256" key="1">
    <source>
        <dbReference type="ARBA" id="ARBA00022603"/>
    </source>
</evidence>
<protein>
    <recommendedName>
        <fullName evidence="6">Methyltransferase domain-containing protein</fullName>
    </recommendedName>
</protein>
<keyword evidence="2" id="KW-0808">Transferase</keyword>
<evidence type="ECO:0008006" key="6">
    <source>
        <dbReference type="Google" id="ProtNLM"/>
    </source>
</evidence>
<dbReference type="RefSeq" id="WP_344814254.1">
    <property type="nucleotide sequence ID" value="NZ_BAAAYX010000020.1"/>
</dbReference>
<comment type="caution">
    <text evidence="4">The sequence shown here is derived from an EMBL/GenBank/DDBJ whole genome shotgun (WGS) entry which is preliminary data.</text>
</comment>
<proteinExistence type="predicted"/>
<dbReference type="Pfam" id="PF13489">
    <property type="entry name" value="Methyltransf_23"/>
    <property type="match status" value="1"/>
</dbReference>
<sequence>MDYSYKDYWRDLHERADLSTVGHSALPPNINKWIYRSLRRNLRHFVRRHGLIGGAGGRLLEVGVGTGYWVDFWTGLGWTVDGCDLVPSAITRLRAARPGSRFWVADVSAEAGILADSGGAAYDLVTVLSVLLHVTRDDAFEQALANVAAATKPGGHLLLMEPALTVKKTQSPFDPTRSSRARVVRTYVTPLRKAGFELIALEATTVLAANPIEGGSPRRRAVYGRWWQIVSATRQRPGLARFVGPAMYIGDALLMRTKDMPTSKLLLFRKTEAVT</sequence>
<evidence type="ECO:0000313" key="5">
    <source>
        <dbReference type="Proteomes" id="UP001500051"/>
    </source>
</evidence>
<organism evidence="4 5">
    <name type="scientific">Microlunatus aurantiacus</name>
    <dbReference type="NCBI Taxonomy" id="446786"/>
    <lineage>
        <taxon>Bacteria</taxon>
        <taxon>Bacillati</taxon>
        <taxon>Actinomycetota</taxon>
        <taxon>Actinomycetes</taxon>
        <taxon>Propionibacteriales</taxon>
        <taxon>Propionibacteriaceae</taxon>
        <taxon>Microlunatus</taxon>
    </lineage>
</organism>
<gene>
    <name evidence="4" type="ORF">GCM10022204_40340</name>
</gene>
<evidence type="ECO:0000313" key="4">
    <source>
        <dbReference type="EMBL" id="GAA3716502.1"/>
    </source>
</evidence>
<reference evidence="5" key="1">
    <citation type="journal article" date="2019" name="Int. J. Syst. Evol. Microbiol.">
        <title>The Global Catalogue of Microorganisms (GCM) 10K type strain sequencing project: providing services to taxonomists for standard genome sequencing and annotation.</title>
        <authorList>
            <consortium name="The Broad Institute Genomics Platform"/>
            <consortium name="The Broad Institute Genome Sequencing Center for Infectious Disease"/>
            <person name="Wu L."/>
            <person name="Ma J."/>
        </authorList>
    </citation>
    <scope>NUCLEOTIDE SEQUENCE [LARGE SCALE GENOMIC DNA]</scope>
    <source>
        <strain evidence="5">JCM 16548</strain>
    </source>
</reference>
<evidence type="ECO:0000256" key="3">
    <source>
        <dbReference type="ARBA" id="ARBA00022691"/>
    </source>
</evidence>
<keyword evidence="3" id="KW-0949">S-adenosyl-L-methionine</keyword>
<dbReference type="CDD" id="cd02440">
    <property type="entry name" value="AdoMet_MTases"/>
    <property type="match status" value="1"/>
</dbReference>
<evidence type="ECO:0000256" key="2">
    <source>
        <dbReference type="ARBA" id="ARBA00022679"/>
    </source>
</evidence>
<keyword evidence="1" id="KW-0489">Methyltransferase</keyword>
<dbReference type="PANTHER" id="PTHR43464:SF19">
    <property type="entry name" value="UBIQUINONE BIOSYNTHESIS O-METHYLTRANSFERASE, MITOCHONDRIAL"/>
    <property type="match status" value="1"/>
</dbReference>
<accession>A0ABP7EAH2</accession>
<dbReference type="PANTHER" id="PTHR43464">
    <property type="entry name" value="METHYLTRANSFERASE"/>
    <property type="match status" value="1"/>
</dbReference>